<feature type="domain" description="Thioredoxin" evidence="1">
    <location>
        <begin position="9"/>
        <end position="174"/>
    </location>
</feature>
<dbReference type="PANTHER" id="PTHR43640">
    <property type="entry name" value="OS07G0260300 PROTEIN"/>
    <property type="match status" value="1"/>
</dbReference>
<evidence type="ECO:0000313" key="2">
    <source>
        <dbReference type="EMBL" id="SVD32789.1"/>
    </source>
</evidence>
<dbReference type="PROSITE" id="PS51352">
    <property type="entry name" value="THIOREDOXIN_2"/>
    <property type="match status" value="1"/>
</dbReference>
<dbReference type="AlphaFoldDB" id="A0A382UEU0"/>
<accession>A0A382UEU0</accession>
<gene>
    <name evidence="2" type="ORF">METZ01_LOCUS385643</name>
</gene>
<dbReference type="GO" id="GO:0016209">
    <property type="term" value="F:antioxidant activity"/>
    <property type="evidence" value="ECO:0007669"/>
    <property type="project" value="InterPro"/>
</dbReference>
<reference evidence="2" key="1">
    <citation type="submission" date="2018-05" db="EMBL/GenBank/DDBJ databases">
        <authorList>
            <person name="Lanie J.A."/>
            <person name="Ng W.-L."/>
            <person name="Kazmierczak K.M."/>
            <person name="Andrzejewski T.M."/>
            <person name="Davidsen T.M."/>
            <person name="Wayne K.J."/>
            <person name="Tettelin H."/>
            <person name="Glass J.I."/>
            <person name="Rusch D."/>
            <person name="Podicherti R."/>
            <person name="Tsui H.-C.T."/>
            <person name="Winkler M.E."/>
        </authorList>
    </citation>
    <scope>NUCLEOTIDE SEQUENCE</scope>
</reference>
<dbReference type="SUPFAM" id="SSF52833">
    <property type="entry name" value="Thioredoxin-like"/>
    <property type="match status" value="1"/>
</dbReference>
<proteinExistence type="predicted"/>
<dbReference type="EMBL" id="UINC01143710">
    <property type="protein sequence ID" value="SVD32789.1"/>
    <property type="molecule type" value="Genomic_DNA"/>
</dbReference>
<dbReference type="Gene3D" id="3.40.30.10">
    <property type="entry name" value="Glutaredoxin"/>
    <property type="match status" value="1"/>
</dbReference>
<dbReference type="CDD" id="cd02969">
    <property type="entry name" value="PRX_like1"/>
    <property type="match status" value="1"/>
</dbReference>
<name>A0A382UEU0_9ZZZZ</name>
<dbReference type="PANTHER" id="PTHR43640:SF1">
    <property type="entry name" value="THIOREDOXIN-DEPENDENT PEROXIREDOXIN"/>
    <property type="match status" value="1"/>
</dbReference>
<dbReference type="InterPro" id="IPR000866">
    <property type="entry name" value="AhpC/TSA"/>
</dbReference>
<dbReference type="InterPro" id="IPR047262">
    <property type="entry name" value="PRX-like1"/>
</dbReference>
<sequence>MALTPSTMLALGSALPAFRLPVVSGGLSQTAAAEVLNSNELPAQPLLVMLICAHCPFVKHVEPELSRLADDYSSAVTLLAVSSNSLTTHPQDGPDGLRHQAEQWQWTFPYLLDEQQNLAKALKGACTPEFYLFSPDGSGHQTLRYRGQLDSSRPGNDVSLNGRDLRMALDAVLNGQPVSAEQQPSVGCNIKWHPGQEPPWFGA</sequence>
<dbReference type="InterPro" id="IPR013766">
    <property type="entry name" value="Thioredoxin_domain"/>
</dbReference>
<dbReference type="Pfam" id="PF00578">
    <property type="entry name" value="AhpC-TSA"/>
    <property type="match status" value="1"/>
</dbReference>
<protein>
    <recommendedName>
        <fullName evidence="1">Thioredoxin domain-containing protein</fullName>
    </recommendedName>
</protein>
<dbReference type="InterPro" id="IPR036249">
    <property type="entry name" value="Thioredoxin-like_sf"/>
</dbReference>
<organism evidence="2">
    <name type="scientific">marine metagenome</name>
    <dbReference type="NCBI Taxonomy" id="408172"/>
    <lineage>
        <taxon>unclassified sequences</taxon>
        <taxon>metagenomes</taxon>
        <taxon>ecological metagenomes</taxon>
    </lineage>
</organism>
<dbReference type="GO" id="GO:0016491">
    <property type="term" value="F:oxidoreductase activity"/>
    <property type="evidence" value="ECO:0007669"/>
    <property type="project" value="InterPro"/>
</dbReference>
<evidence type="ECO:0000259" key="1">
    <source>
        <dbReference type="PROSITE" id="PS51352"/>
    </source>
</evidence>
<feature type="non-terminal residue" evidence="2">
    <location>
        <position position="203"/>
    </location>
</feature>